<gene>
    <name evidence="10" type="ORF">AOQ84DRAFT_377367</name>
</gene>
<organism evidence="10 11">
    <name type="scientific">Glonium stellatum</name>
    <dbReference type="NCBI Taxonomy" id="574774"/>
    <lineage>
        <taxon>Eukaryota</taxon>
        <taxon>Fungi</taxon>
        <taxon>Dikarya</taxon>
        <taxon>Ascomycota</taxon>
        <taxon>Pezizomycotina</taxon>
        <taxon>Dothideomycetes</taxon>
        <taxon>Pleosporomycetidae</taxon>
        <taxon>Gloniales</taxon>
        <taxon>Gloniaceae</taxon>
        <taxon>Glonium</taxon>
    </lineage>
</organism>
<feature type="compositionally biased region" description="Basic and acidic residues" evidence="8">
    <location>
        <begin position="947"/>
        <end position="960"/>
    </location>
</feature>
<feature type="compositionally biased region" description="Polar residues" evidence="8">
    <location>
        <begin position="281"/>
        <end position="332"/>
    </location>
</feature>
<feature type="compositionally biased region" description="Polar residues" evidence="8">
    <location>
        <begin position="1052"/>
        <end position="1076"/>
    </location>
</feature>
<name>A0A8E2JSQ3_9PEZI</name>
<protein>
    <recommendedName>
        <fullName evidence="9">MIF4G domain-containing protein</fullName>
    </recommendedName>
</protein>
<keyword evidence="4" id="KW-0396">Initiation factor</keyword>
<dbReference type="FunFam" id="1.25.40.180:FF:000020">
    <property type="entry name" value="Eukaryotic translation initiation factor subunit"/>
    <property type="match status" value="1"/>
</dbReference>
<feature type="compositionally biased region" description="Polar residues" evidence="8">
    <location>
        <begin position="71"/>
        <end position="83"/>
    </location>
</feature>
<evidence type="ECO:0000256" key="2">
    <source>
        <dbReference type="ARBA" id="ARBA00005775"/>
    </source>
</evidence>
<dbReference type="OrthoDB" id="514777at2759"/>
<keyword evidence="11" id="KW-1185">Reference proteome</keyword>
<comment type="similarity">
    <text evidence="2">Belongs to the eukaryotic initiation factor 4G family.</text>
</comment>
<feature type="region of interest" description="Disordered" evidence="8">
    <location>
        <begin position="1406"/>
        <end position="1587"/>
    </location>
</feature>
<keyword evidence="7" id="KW-0648">Protein biosynthesis</keyword>
<feature type="compositionally biased region" description="Polar residues" evidence="8">
    <location>
        <begin position="1561"/>
        <end position="1570"/>
    </location>
</feature>
<evidence type="ECO:0000256" key="5">
    <source>
        <dbReference type="ARBA" id="ARBA00022553"/>
    </source>
</evidence>
<feature type="compositionally biased region" description="Low complexity" evidence="8">
    <location>
        <begin position="1545"/>
        <end position="1560"/>
    </location>
</feature>
<keyword evidence="3" id="KW-0963">Cytoplasm</keyword>
<dbReference type="InterPro" id="IPR022745">
    <property type="entry name" value="eIF4G1_eIF4E-bd"/>
</dbReference>
<feature type="region of interest" description="Disordered" evidence="8">
    <location>
        <begin position="910"/>
        <end position="929"/>
    </location>
</feature>
<dbReference type="GO" id="GO:0003729">
    <property type="term" value="F:mRNA binding"/>
    <property type="evidence" value="ECO:0007669"/>
    <property type="project" value="TreeGrafter"/>
</dbReference>
<feature type="region of interest" description="Disordered" evidence="8">
    <location>
        <begin position="349"/>
        <end position="407"/>
    </location>
</feature>
<feature type="compositionally biased region" description="Low complexity" evidence="8">
    <location>
        <begin position="51"/>
        <end position="67"/>
    </location>
</feature>
<evidence type="ECO:0000256" key="4">
    <source>
        <dbReference type="ARBA" id="ARBA00022540"/>
    </source>
</evidence>
<evidence type="ECO:0000313" key="10">
    <source>
        <dbReference type="EMBL" id="OCL07774.1"/>
    </source>
</evidence>
<feature type="compositionally biased region" description="Basic and acidic residues" evidence="8">
    <location>
        <begin position="641"/>
        <end position="826"/>
    </location>
</feature>
<feature type="compositionally biased region" description="Polar residues" evidence="8">
    <location>
        <begin position="250"/>
        <end position="262"/>
    </location>
</feature>
<feature type="region of interest" description="Disordered" evidence="8">
    <location>
        <begin position="947"/>
        <end position="1104"/>
    </location>
</feature>
<evidence type="ECO:0000256" key="6">
    <source>
        <dbReference type="ARBA" id="ARBA00022884"/>
    </source>
</evidence>
<feature type="compositionally biased region" description="Polar residues" evidence="8">
    <location>
        <begin position="831"/>
        <end position="848"/>
    </location>
</feature>
<accession>A0A8E2JSQ3</accession>
<dbReference type="SMART" id="SM00543">
    <property type="entry name" value="MIF4G"/>
    <property type="match status" value="1"/>
</dbReference>
<dbReference type="Gene3D" id="1.25.40.180">
    <property type="match status" value="1"/>
</dbReference>
<evidence type="ECO:0000256" key="3">
    <source>
        <dbReference type="ARBA" id="ARBA00022490"/>
    </source>
</evidence>
<feature type="region of interest" description="Disordered" evidence="8">
    <location>
        <begin position="19"/>
        <end position="145"/>
    </location>
</feature>
<evidence type="ECO:0000256" key="7">
    <source>
        <dbReference type="ARBA" id="ARBA00022917"/>
    </source>
</evidence>
<feature type="compositionally biased region" description="Polar residues" evidence="8">
    <location>
        <begin position="1467"/>
        <end position="1478"/>
    </location>
</feature>
<feature type="compositionally biased region" description="Basic and acidic residues" evidence="8">
    <location>
        <begin position="1081"/>
        <end position="1095"/>
    </location>
</feature>
<dbReference type="EMBL" id="KV749787">
    <property type="protein sequence ID" value="OCL07774.1"/>
    <property type="molecule type" value="Genomic_DNA"/>
</dbReference>
<keyword evidence="5" id="KW-0597">Phosphoprotein</keyword>
<dbReference type="Pfam" id="PF12152">
    <property type="entry name" value="eIF_4G1"/>
    <property type="match status" value="1"/>
</dbReference>
<dbReference type="GO" id="GO:0003743">
    <property type="term" value="F:translation initiation factor activity"/>
    <property type="evidence" value="ECO:0007669"/>
    <property type="project" value="UniProtKB-KW"/>
</dbReference>
<feature type="compositionally biased region" description="Polar residues" evidence="8">
    <location>
        <begin position="1019"/>
        <end position="1034"/>
    </location>
</feature>
<feature type="compositionally biased region" description="Polar residues" evidence="8">
    <location>
        <begin position="19"/>
        <end position="33"/>
    </location>
</feature>
<dbReference type="GO" id="GO:0010494">
    <property type="term" value="C:cytoplasmic stress granule"/>
    <property type="evidence" value="ECO:0007669"/>
    <property type="project" value="UniProtKB-ARBA"/>
</dbReference>
<keyword evidence="6" id="KW-0694">RNA-binding</keyword>
<dbReference type="SUPFAM" id="SSF101489">
    <property type="entry name" value="Eukaryotic initiation factor 4f subunit eIF4g, eIF4e-binding domain"/>
    <property type="match status" value="1"/>
</dbReference>
<dbReference type="InterPro" id="IPR036211">
    <property type="entry name" value="eIF4G_eIF4E-bd_sf"/>
</dbReference>
<feature type="compositionally biased region" description="Basic and acidic residues" evidence="8">
    <location>
        <begin position="1571"/>
        <end position="1587"/>
    </location>
</feature>
<evidence type="ECO:0000256" key="1">
    <source>
        <dbReference type="ARBA" id="ARBA00004496"/>
    </source>
</evidence>
<dbReference type="InterPro" id="IPR016024">
    <property type="entry name" value="ARM-type_fold"/>
</dbReference>
<sequence length="1587" mass="171448">MSASISSAHNPINAVQTANAASSIAPGTTSTLAAGSAPPTARSYASATRKPVSSPPIASSTAPPVAVGGPAQSQHGKSSSISPVNGKPHIQPAVPSVGPPTIVNSSGVNGAATQGDHSRKPSVTISASGATGYMPNGGPVTNRAPTSLTFGSLAAGGSPAISHSVPHHPQAANLSTPINNPRITSPAASPSPIPQPASSGGRPPADLQSSQRIVFGGVGGEGGESNMRPVSMPPGQNPIPQAQHLRRESSQSAHSDMSNPNMNGMGRGYGSGGGRGRGYTPNFNSHSQMAHSSPSPAYRQLSNPQRGPNMPPQFQNHGPMGQPNSPFRQTRSPALTPATVHSQVHLANNPQMQYPPYGHTQHFQPQPVRSPSHSPQQQAGGSSNFISPGTSQNGLDSSEPGRVPFRLPPDNFFLQNIHFPDLSPANGGFDQYLTLLKSQGLYGMPPQAQLDPNFAYYPQHYQMHPQMQYGGAAPPSPRPNNFPPQMAQPYIPGPYGNAPHAQGMSRTPSQVSERPPSTTTQPQTPAMSSVNHVSHTHTPSASSNSPAPSSTFAIPPKSRSKAIPIKNIDGTVMNFDKKSASPAPPPQPRSPAVVSTPTPPPRAPSATESQHSRSESTISKSAAEKKKEFAEQVQRVLEEEERQKAAAKAKEVVEHNKRVQDDAERNKRMQEENEKAEADRIKLEKERKDKEEAERAAAEKVAAEKAAAEKAAAEKARAEKEEAERIEREQEEKERLKREEDERLEREIAEMEERERLEEERERAFQEKRQKENEEKARKEAEAAAHAEEELRRQEREAEEREEAREKARKAASEETTEQKAEREKMFASLKKSNLGPSSNVTSDSGASTPPAEVSMPPPAQPRSASSGKQKPLPLKLETNKPVEPAQPTAGMQALKSARFLQVRSELVNYPEGIKSPNPALNQAGKSKGRQYDKDFLLQFQEVFKEKPSTDWDNKVKETVGDSSDSARPQSARIPSSGMGSRQPSRPSLPAGMSGGTMGSFASVGRTLRPGTTSEERFQQSLQGSTRQTMSNPLAQFANRPGGFPMGGPPQMNRTGSFPNMAQAGPNSPRNNSQRGKGSRRGLDKAPSRREEEQAAKAMPLTAGVELKPLEKSNSGWKPMSISAPQAQQQQIVASGHMPPDMVQRKVKAALNKMTPEKFDKIADQILEIAAQSRDETDGRTLRQVIQLTFEKACDEAHWASMYAKFCKRMLETMSPEIKDENVRDRLQNPVVGGALFRKYLLNRCQEEFERGWEVNLPEKPEGQNEGAVMLSDEYYIAAAAKRRGLGLIQFIGELYKLGMLTLRIMHECVLKLLDFEGTPDESAIESLAKLLRTVGYTMENTEAGPKMINMYFERIQKVMNTEGLPSRMHFMLLDVVDLRKKGWKSKDDAKGPKTIQEIHQEALVAQQQAELERSRSNQRGGGPRQQMGRSDARSFSGNSMMPPPDYPRNQLGMDDLRKLSKGASGRNLSNSPAQLGPSSMFTSRSSSGRKGLGPSGLMRGGEESGASSRTATPPTQKDKESTNHVNSFSALAALDASGEGAGDVASPPSTASSPPVSKSQPARTQSKSPATEDKARKADGAKPSES</sequence>
<dbReference type="SUPFAM" id="SSF48371">
    <property type="entry name" value="ARM repeat"/>
    <property type="match status" value="1"/>
</dbReference>
<feature type="domain" description="MIF4G" evidence="9">
    <location>
        <begin position="1144"/>
        <end position="1383"/>
    </location>
</feature>
<evidence type="ECO:0000313" key="11">
    <source>
        <dbReference type="Proteomes" id="UP000250140"/>
    </source>
</evidence>
<feature type="compositionally biased region" description="Polar residues" evidence="8">
    <location>
        <begin position="361"/>
        <end position="396"/>
    </location>
</feature>
<feature type="region of interest" description="Disordered" evidence="8">
    <location>
        <begin position="157"/>
        <end position="332"/>
    </location>
</feature>
<dbReference type="PANTHER" id="PTHR23253">
    <property type="entry name" value="EUKARYOTIC TRANSLATION INITIATION FACTOR 4 GAMMA"/>
    <property type="match status" value="1"/>
</dbReference>
<feature type="compositionally biased region" description="Low complexity" evidence="8">
    <location>
        <begin position="515"/>
        <end position="525"/>
    </location>
</feature>
<dbReference type="Proteomes" id="UP000250140">
    <property type="component" value="Unassembled WGS sequence"/>
</dbReference>
<dbReference type="PANTHER" id="PTHR23253:SF9">
    <property type="entry name" value="EUKARYOTIC TRANSLATION INITIATION FACTOR 4 GAMMA 2"/>
    <property type="match status" value="1"/>
</dbReference>
<evidence type="ECO:0000256" key="8">
    <source>
        <dbReference type="SAM" id="MobiDB-lite"/>
    </source>
</evidence>
<comment type="subcellular location">
    <subcellularLocation>
        <location evidence="1">Cytoplasm</location>
    </subcellularLocation>
</comment>
<reference evidence="10 11" key="1">
    <citation type="journal article" date="2016" name="Nat. Commun.">
        <title>Ectomycorrhizal ecology is imprinted in the genome of the dominant symbiotic fungus Cenococcum geophilum.</title>
        <authorList>
            <consortium name="DOE Joint Genome Institute"/>
            <person name="Peter M."/>
            <person name="Kohler A."/>
            <person name="Ohm R.A."/>
            <person name="Kuo A."/>
            <person name="Krutzmann J."/>
            <person name="Morin E."/>
            <person name="Arend M."/>
            <person name="Barry K.W."/>
            <person name="Binder M."/>
            <person name="Choi C."/>
            <person name="Clum A."/>
            <person name="Copeland A."/>
            <person name="Grisel N."/>
            <person name="Haridas S."/>
            <person name="Kipfer T."/>
            <person name="LaButti K."/>
            <person name="Lindquist E."/>
            <person name="Lipzen A."/>
            <person name="Maire R."/>
            <person name="Meier B."/>
            <person name="Mihaltcheva S."/>
            <person name="Molinier V."/>
            <person name="Murat C."/>
            <person name="Poggeler S."/>
            <person name="Quandt C.A."/>
            <person name="Sperisen C."/>
            <person name="Tritt A."/>
            <person name="Tisserant E."/>
            <person name="Crous P.W."/>
            <person name="Henrissat B."/>
            <person name="Nehls U."/>
            <person name="Egli S."/>
            <person name="Spatafora J.W."/>
            <person name="Grigoriev I.V."/>
            <person name="Martin F.M."/>
        </authorList>
    </citation>
    <scope>NUCLEOTIDE SEQUENCE [LARGE SCALE GENOMIC DNA]</scope>
    <source>
        <strain evidence="10 11">CBS 207.34</strain>
    </source>
</reference>
<proteinExistence type="inferred from homology"/>
<dbReference type="Gene3D" id="1.20.970.30">
    <property type="entry name" value="eIF4G, eIF4E-binding domain"/>
    <property type="match status" value="1"/>
</dbReference>
<feature type="region of interest" description="Disordered" evidence="8">
    <location>
        <begin position="469"/>
        <end position="891"/>
    </location>
</feature>
<feature type="compositionally biased region" description="Polar residues" evidence="8">
    <location>
        <begin position="102"/>
        <end position="112"/>
    </location>
</feature>
<dbReference type="InterPro" id="IPR003890">
    <property type="entry name" value="MIF4G-like_typ-3"/>
</dbReference>
<feature type="compositionally biased region" description="Gly residues" evidence="8">
    <location>
        <begin position="265"/>
        <end position="277"/>
    </location>
</feature>
<feature type="compositionally biased region" description="Polar residues" evidence="8">
    <location>
        <begin position="172"/>
        <end position="183"/>
    </location>
</feature>
<feature type="compositionally biased region" description="Polar residues" evidence="8">
    <location>
        <begin position="1506"/>
        <end position="1516"/>
    </location>
</feature>
<feature type="compositionally biased region" description="Low complexity" evidence="8">
    <location>
        <begin position="536"/>
        <end position="551"/>
    </location>
</feature>
<dbReference type="GO" id="GO:0016281">
    <property type="term" value="C:eukaryotic translation initiation factor 4F complex"/>
    <property type="evidence" value="ECO:0007669"/>
    <property type="project" value="TreeGrafter"/>
</dbReference>
<dbReference type="Pfam" id="PF02854">
    <property type="entry name" value="MIF4G"/>
    <property type="match status" value="1"/>
</dbReference>
<evidence type="ECO:0000259" key="9">
    <source>
        <dbReference type="SMART" id="SM00543"/>
    </source>
</evidence>